<dbReference type="InterPro" id="IPR013083">
    <property type="entry name" value="Znf_RING/FYVE/PHD"/>
</dbReference>
<comment type="subcellular location">
    <subcellularLocation>
        <location evidence="1">Nucleus</location>
    </subcellularLocation>
</comment>
<evidence type="ECO:0000256" key="1">
    <source>
        <dbReference type="ARBA" id="ARBA00004123"/>
    </source>
</evidence>
<dbReference type="Proteomes" id="UP000183832">
    <property type="component" value="Unassembled WGS sequence"/>
</dbReference>
<dbReference type="Pfam" id="PF00628">
    <property type="entry name" value="PHD"/>
    <property type="match status" value="1"/>
</dbReference>
<evidence type="ECO:0000313" key="9">
    <source>
        <dbReference type="Proteomes" id="UP000183832"/>
    </source>
</evidence>
<evidence type="ECO:0000259" key="7">
    <source>
        <dbReference type="SMART" id="SM00249"/>
    </source>
</evidence>
<dbReference type="SMART" id="SM00249">
    <property type="entry name" value="PHD"/>
    <property type="match status" value="1"/>
</dbReference>
<keyword evidence="4" id="KW-0862">Zinc</keyword>
<keyword evidence="2" id="KW-0479">Metal-binding</keyword>
<feature type="region of interest" description="Disordered" evidence="6">
    <location>
        <begin position="183"/>
        <end position="216"/>
    </location>
</feature>
<evidence type="ECO:0000256" key="6">
    <source>
        <dbReference type="SAM" id="MobiDB-lite"/>
    </source>
</evidence>
<feature type="compositionally biased region" description="Polar residues" evidence="6">
    <location>
        <begin position="183"/>
        <end position="207"/>
    </location>
</feature>
<evidence type="ECO:0000256" key="3">
    <source>
        <dbReference type="ARBA" id="ARBA00022771"/>
    </source>
</evidence>
<dbReference type="OrthoDB" id="7791273at2759"/>
<dbReference type="SUPFAM" id="SSF57903">
    <property type="entry name" value="FYVE/PHD zinc finger"/>
    <property type="match status" value="1"/>
</dbReference>
<dbReference type="STRING" id="568069.A0A1J1J6V8"/>
<dbReference type="GO" id="GO:0005634">
    <property type="term" value="C:nucleus"/>
    <property type="evidence" value="ECO:0007669"/>
    <property type="project" value="UniProtKB-SubCell"/>
</dbReference>
<keyword evidence="5" id="KW-0539">Nucleus</keyword>
<accession>A0A1J1J6V8</accession>
<evidence type="ECO:0000313" key="8">
    <source>
        <dbReference type="EMBL" id="CRL08120.1"/>
    </source>
</evidence>
<protein>
    <submittedName>
        <fullName evidence="8">CLUMA_CG020977, isoform A</fullName>
    </submittedName>
</protein>
<dbReference type="PANTHER" id="PTHR14571">
    <property type="entry name" value="HISTONE-LYSINE N-METHYLTRANSFERASE SET-26-RELATED"/>
    <property type="match status" value="1"/>
</dbReference>
<dbReference type="GO" id="GO:0008270">
    <property type="term" value="F:zinc ion binding"/>
    <property type="evidence" value="ECO:0007669"/>
    <property type="project" value="UniProtKB-KW"/>
</dbReference>
<dbReference type="AlphaFoldDB" id="A0A1J1J6V8"/>
<keyword evidence="9" id="KW-1185">Reference proteome</keyword>
<feature type="domain" description="Zinc finger PHD-type" evidence="7">
    <location>
        <begin position="106"/>
        <end position="150"/>
    </location>
</feature>
<sequence>MDQEESIAINGALQKDDEIRRNHKKRTKDCFLLFCEVVLQHEKELLSETLRSSQELLNEKQIPDKQRSNGIVDNNAAINFDTDRDIYKEESSEETESPGDSFNSVTCFCGKPFAGRPMIECSGCLTWLHMSCAKVKRKNIPEFYYCDGCKDNGFLSPSSNNVKLSSVSSGEEVIMDIPKNNYQQDAMNSKNTSSDGFIARNQNQNPTITKKNKIKKSKMIKRKLNSSLLMSTNDYNVKNNSSDTEYLSGVSLKRKLKKIHHKSNATTKKSQPKLTISNAYTSTVETTVPSLTEFSINHQVSTVNNIMYSKGDEDYGNSSVKLLKKIPILTNNNIYNNVSETHGIVSTATNADGINKRLKLL</sequence>
<dbReference type="Gene3D" id="3.30.40.10">
    <property type="entry name" value="Zinc/RING finger domain, C3HC4 (zinc finger)"/>
    <property type="match status" value="1"/>
</dbReference>
<evidence type="ECO:0000256" key="4">
    <source>
        <dbReference type="ARBA" id="ARBA00022833"/>
    </source>
</evidence>
<dbReference type="PROSITE" id="PS01359">
    <property type="entry name" value="ZF_PHD_1"/>
    <property type="match status" value="1"/>
</dbReference>
<name>A0A1J1J6V8_9DIPT</name>
<organism evidence="8 9">
    <name type="scientific">Clunio marinus</name>
    <dbReference type="NCBI Taxonomy" id="568069"/>
    <lineage>
        <taxon>Eukaryota</taxon>
        <taxon>Metazoa</taxon>
        <taxon>Ecdysozoa</taxon>
        <taxon>Arthropoda</taxon>
        <taxon>Hexapoda</taxon>
        <taxon>Insecta</taxon>
        <taxon>Pterygota</taxon>
        <taxon>Neoptera</taxon>
        <taxon>Endopterygota</taxon>
        <taxon>Diptera</taxon>
        <taxon>Nematocera</taxon>
        <taxon>Chironomoidea</taxon>
        <taxon>Chironomidae</taxon>
        <taxon>Clunio</taxon>
    </lineage>
</organism>
<dbReference type="InterPro" id="IPR019787">
    <property type="entry name" value="Znf_PHD-finger"/>
</dbReference>
<dbReference type="EMBL" id="CVRI01000074">
    <property type="protein sequence ID" value="CRL08120.1"/>
    <property type="molecule type" value="Genomic_DNA"/>
</dbReference>
<gene>
    <name evidence="8" type="primary">putative PHD finger protein 23</name>
    <name evidence="8" type="ORF">CLUMA_CG020977</name>
</gene>
<reference evidence="8 9" key="1">
    <citation type="submission" date="2015-04" db="EMBL/GenBank/DDBJ databases">
        <authorList>
            <person name="Syromyatnikov M.Y."/>
            <person name="Popov V.N."/>
        </authorList>
    </citation>
    <scope>NUCLEOTIDE SEQUENCE [LARGE SCALE GENOMIC DNA]</scope>
</reference>
<evidence type="ECO:0000256" key="2">
    <source>
        <dbReference type="ARBA" id="ARBA00022723"/>
    </source>
</evidence>
<evidence type="ECO:0000256" key="5">
    <source>
        <dbReference type="ARBA" id="ARBA00023242"/>
    </source>
</evidence>
<proteinExistence type="predicted"/>
<dbReference type="InterPro" id="IPR001965">
    <property type="entry name" value="Znf_PHD"/>
</dbReference>
<dbReference type="PANTHER" id="PTHR14571:SF9">
    <property type="entry name" value="HISTONE-LYSINE N-METHYLTRANSFERASE SET-26-RELATED"/>
    <property type="match status" value="1"/>
</dbReference>
<dbReference type="InterPro" id="IPR011011">
    <property type="entry name" value="Znf_FYVE_PHD"/>
</dbReference>
<keyword evidence="3" id="KW-0863">Zinc-finger</keyword>
<dbReference type="CDD" id="cd15546">
    <property type="entry name" value="PHD_PHF13_like"/>
    <property type="match status" value="1"/>
</dbReference>
<dbReference type="InterPro" id="IPR019786">
    <property type="entry name" value="Zinc_finger_PHD-type_CS"/>
</dbReference>